<dbReference type="RefSeq" id="XP_040668242.1">
    <property type="nucleotide sequence ID" value="XM_040815960.1"/>
</dbReference>
<proteinExistence type="predicted"/>
<evidence type="ECO:0000313" key="1">
    <source>
        <dbReference type="EMBL" id="OJJ02480.1"/>
    </source>
</evidence>
<dbReference type="AlphaFoldDB" id="A0A1L9PLS5"/>
<dbReference type="Proteomes" id="UP000184073">
    <property type="component" value="Unassembled WGS sequence"/>
</dbReference>
<protein>
    <submittedName>
        <fullName evidence="1">Uncharacterized protein</fullName>
    </submittedName>
</protein>
<reference evidence="2" key="1">
    <citation type="journal article" date="2017" name="Genome Biol.">
        <title>Comparative genomics reveals high biological diversity and specific adaptations in the industrially and medically important fungal genus Aspergillus.</title>
        <authorList>
            <person name="de Vries R.P."/>
            <person name="Riley R."/>
            <person name="Wiebenga A."/>
            <person name="Aguilar-Osorio G."/>
            <person name="Amillis S."/>
            <person name="Uchima C.A."/>
            <person name="Anderluh G."/>
            <person name="Asadollahi M."/>
            <person name="Askin M."/>
            <person name="Barry K."/>
            <person name="Battaglia E."/>
            <person name="Bayram O."/>
            <person name="Benocci T."/>
            <person name="Braus-Stromeyer S.A."/>
            <person name="Caldana C."/>
            <person name="Canovas D."/>
            <person name="Cerqueira G.C."/>
            <person name="Chen F."/>
            <person name="Chen W."/>
            <person name="Choi C."/>
            <person name="Clum A."/>
            <person name="Dos Santos R.A."/>
            <person name="Damasio A.R."/>
            <person name="Diallinas G."/>
            <person name="Emri T."/>
            <person name="Fekete E."/>
            <person name="Flipphi M."/>
            <person name="Freyberg S."/>
            <person name="Gallo A."/>
            <person name="Gournas C."/>
            <person name="Habgood R."/>
            <person name="Hainaut M."/>
            <person name="Harispe M.L."/>
            <person name="Henrissat B."/>
            <person name="Hilden K.S."/>
            <person name="Hope R."/>
            <person name="Hossain A."/>
            <person name="Karabika E."/>
            <person name="Karaffa L."/>
            <person name="Karanyi Z."/>
            <person name="Krasevec N."/>
            <person name="Kuo A."/>
            <person name="Kusch H."/>
            <person name="LaButti K."/>
            <person name="Lagendijk E.L."/>
            <person name="Lapidus A."/>
            <person name="Levasseur A."/>
            <person name="Lindquist E."/>
            <person name="Lipzen A."/>
            <person name="Logrieco A.F."/>
            <person name="MacCabe A."/>
            <person name="Maekelae M.R."/>
            <person name="Malavazi I."/>
            <person name="Melin P."/>
            <person name="Meyer V."/>
            <person name="Mielnichuk N."/>
            <person name="Miskei M."/>
            <person name="Molnar A.P."/>
            <person name="Mule G."/>
            <person name="Ngan C.Y."/>
            <person name="Orejas M."/>
            <person name="Orosz E."/>
            <person name="Ouedraogo J.P."/>
            <person name="Overkamp K.M."/>
            <person name="Park H.-S."/>
            <person name="Perrone G."/>
            <person name="Piumi F."/>
            <person name="Punt P.J."/>
            <person name="Ram A.F."/>
            <person name="Ramon A."/>
            <person name="Rauscher S."/>
            <person name="Record E."/>
            <person name="Riano-Pachon D.M."/>
            <person name="Robert V."/>
            <person name="Roehrig J."/>
            <person name="Ruller R."/>
            <person name="Salamov A."/>
            <person name="Salih N.S."/>
            <person name="Samson R.A."/>
            <person name="Sandor E."/>
            <person name="Sanguinetti M."/>
            <person name="Schuetze T."/>
            <person name="Sepcic K."/>
            <person name="Shelest E."/>
            <person name="Sherlock G."/>
            <person name="Sophianopoulou V."/>
            <person name="Squina F.M."/>
            <person name="Sun H."/>
            <person name="Susca A."/>
            <person name="Todd R.B."/>
            <person name="Tsang A."/>
            <person name="Unkles S.E."/>
            <person name="van de Wiele N."/>
            <person name="van Rossen-Uffink D."/>
            <person name="Oliveira J.V."/>
            <person name="Vesth T.C."/>
            <person name="Visser J."/>
            <person name="Yu J.-H."/>
            <person name="Zhou M."/>
            <person name="Andersen M.R."/>
            <person name="Archer D.B."/>
            <person name="Baker S.E."/>
            <person name="Benoit I."/>
            <person name="Brakhage A.A."/>
            <person name="Braus G.H."/>
            <person name="Fischer R."/>
            <person name="Frisvad J.C."/>
            <person name="Goldman G.H."/>
            <person name="Houbraken J."/>
            <person name="Oakley B."/>
            <person name="Pocsi I."/>
            <person name="Scazzocchio C."/>
            <person name="Seiboth B."/>
            <person name="vanKuyk P.A."/>
            <person name="Wortman J."/>
            <person name="Dyer P.S."/>
            <person name="Grigoriev I.V."/>
        </authorList>
    </citation>
    <scope>NUCLEOTIDE SEQUENCE [LARGE SCALE GENOMIC DNA]</scope>
    <source>
        <strain evidence="2">CBS 583.65</strain>
    </source>
</reference>
<keyword evidence="2" id="KW-1185">Reference proteome</keyword>
<dbReference type="VEuPathDB" id="FungiDB:ASPVEDRAFT_677170"/>
<name>A0A1L9PLS5_ASPVE</name>
<gene>
    <name evidence="1" type="ORF">ASPVEDRAFT_677170</name>
</gene>
<evidence type="ECO:0000313" key="2">
    <source>
        <dbReference type="Proteomes" id="UP000184073"/>
    </source>
</evidence>
<sequence>MPFRVLWLQEVASTPFCKSPGVQVEVQEWPSVQFWWEDRCAYLSICDLRGLLVDMGQLLQAFREFMIYFKVILLYKVSVYIARAPHLDVEISRPRSLPLPGSAKSPYTYPTVPCVDTRYSAVLAVLTVRSMPCFTSQPLSLLRHKGYITAIFCTDTDAVMGS</sequence>
<dbReference type="GeneID" id="63731471"/>
<dbReference type="EMBL" id="KV878129">
    <property type="protein sequence ID" value="OJJ02480.1"/>
    <property type="molecule type" value="Genomic_DNA"/>
</dbReference>
<organism evidence="1 2">
    <name type="scientific">Aspergillus versicolor CBS 583.65</name>
    <dbReference type="NCBI Taxonomy" id="1036611"/>
    <lineage>
        <taxon>Eukaryota</taxon>
        <taxon>Fungi</taxon>
        <taxon>Dikarya</taxon>
        <taxon>Ascomycota</taxon>
        <taxon>Pezizomycotina</taxon>
        <taxon>Eurotiomycetes</taxon>
        <taxon>Eurotiomycetidae</taxon>
        <taxon>Eurotiales</taxon>
        <taxon>Aspergillaceae</taxon>
        <taxon>Aspergillus</taxon>
        <taxon>Aspergillus subgen. Nidulantes</taxon>
    </lineage>
</organism>
<accession>A0A1L9PLS5</accession>